<evidence type="ECO:0000256" key="1">
    <source>
        <dbReference type="SAM" id="MobiDB-lite"/>
    </source>
</evidence>
<feature type="region of interest" description="Disordered" evidence="1">
    <location>
        <begin position="148"/>
        <end position="395"/>
    </location>
</feature>
<evidence type="ECO:0000313" key="3">
    <source>
        <dbReference type="Proteomes" id="UP000007304"/>
    </source>
</evidence>
<feature type="compositionally biased region" description="Polar residues" evidence="1">
    <location>
        <begin position="296"/>
        <end position="321"/>
    </location>
</feature>
<dbReference type="EMBL" id="JH226130">
    <property type="protein sequence ID" value="EHY52496.1"/>
    <property type="molecule type" value="Genomic_DNA"/>
</dbReference>
<feature type="compositionally biased region" description="Polar residues" evidence="1">
    <location>
        <begin position="510"/>
        <end position="524"/>
    </location>
</feature>
<dbReference type="RefSeq" id="XP_009152957.1">
    <property type="nucleotide sequence ID" value="XM_009154709.1"/>
</dbReference>
<proteinExistence type="predicted"/>
<organism evidence="2 3">
    <name type="scientific">Exophiala dermatitidis (strain ATCC 34100 / CBS 525.76 / NIH/UT8656)</name>
    <name type="common">Black yeast</name>
    <name type="synonym">Wangiella dermatitidis</name>
    <dbReference type="NCBI Taxonomy" id="858893"/>
    <lineage>
        <taxon>Eukaryota</taxon>
        <taxon>Fungi</taxon>
        <taxon>Dikarya</taxon>
        <taxon>Ascomycota</taxon>
        <taxon>Pezizomycotina</taxon>
        <taxon>Eurotiomycetes</taxon>
        <taxon>Chaetothyriomycetidae</taxon>
        <taxon>Chaetothyriales</taxon>
        <taxon>Herpotrichiellaceae</taxon>
        <taxon>Exophiala</taxon>
    </lineage>
</organism>
<feature type="compositionally biased region" description="Polar residues" evidence="1">
    <location>
        <begin position="22"/>
        <end position="31"/>
    </location>
</feature>
<dbReference type="eggNOG" id="ENOG502SP8D">
    <property type="taxonomic scope" value="Eukaryota"/>
</dbReference>
<feature type="region of interest" description="Disordered" evidence="1">
    <location>
        <begin position="1"/>
        <end position="128"/>
    </location>
</feature>
<dbReference type="STRING" id="858893.H6BK62"/>
<accession>H6BK62</accession>
<feature type="compositionally biased region" description="Polar residues" evidence="1">
    <location>
        <begin position="38"/>
        <end position="51"/>
    </location>
</feature>
<sequence length="546" mass="58742">MAGVASAGVTTTVSHGPKSPYDVNTFSNQSRPPGLRQLSPSSARTPLSSLPPNRKDNGVHGRPAHNRVGELGQNQGNLTRSGSEADSLLDLYGNNASSGNVSRQPSESDVPENMYRPEDDDPEGWIHRDKLAKIESEELQAAGINLAKAKRNVNSGGTQDIHLGRQTEPRSASQSGRHTTEEERPRLDEGEEDEDDRTNWDLRTPEEIAADHESPRITHTPMLKKSGSKIPVLTSSPLPIPQDKIDRDTPLARKRTISNSMSPEEGIPLLRPRKRRGSTGSHPGQTDTGSHHATPVSINGSRRASKTASASPTKTKPKTGQPSPPGTSAGRKVSTTSRKPSSNVKTGQGGSPSVGQRPGTRSGELDRPRTAVNRPEGDPPWLATMYKPDPRLPPEEQIIPTHARRQQQAQWEQQGAIPTTYDRNFSPLAIHTGNGLIKAPSPVSSPSPSPERQEVTSGEGPWPLKPVPSYGNSVGARPGTSGSNRSNHGGYTTMPKVTSPAIVQSPRMGNVSTMPAQPSRSQVQRQEHNDAEEKVKDKSCGCCIVM</sequence>
<feature type="compositionally biased region" description="Basic and acidic residues" evidence="1">
    <location>
        <begin position="178"/>
        <end position="188"/>
    </location>
</feature>
<name>H6BK62_EXODN</name>
<dbReference type="InParanoid" id="H6BK62"/>
<reference evidence="2" key="1">
    <citation type="submission" date="2011-07" db="EMBL/GenBank/DDBJ databases">
        <title>The Genome Sequence of Exophiala (Wangiella) dermatitidis NIH/UT8656.</title>
        <authorList>
            <consortium name="The Broad Institute Genome Sequencing Platform"/>
            <person name="Cuomo C."/>
            <person name="Wang Z."/>
            <person name="Hunicke-Smith S."/>
            <person name="Szanislo P.J."/>
            <person name="Earl A."/>
            <person name="Young S.K."/>
            <person name="Zeng Q."/>
            <person name="Gargeya S."/>
            <person name="Fitzgerald M."/>
            <person name="Haas B."/>
            <person name="Abouelleil A."/>
            <person name="Alvarado L."/>
            <person name="Arachchi H.M."/>
            <person name="Berlin A."/>
            <person name="Brown A."/>
            <person name="Chapman S.B."/>
            <person name="Chen Z."/>
            <person name="Dunbar C."/>
            <person name="Freedman E."/>
            <person name="Gearin G."/>
            <person name="Gellesch M."/>
            <person name="Goldberg J."/>
            <person name="Griggs A."/>
            <person name="Gujja S."/>
            <person name="Heiman D."/>
            <person name="Howarth C."/>
            <person name="Larson L."/>
            <person name="Lui A."/>
            <person name="MacDonald P.J.P."/>
            <person name="Montmayeur A."/>
            <person name="Murphy C."/>
            <person name="Neiman D."/>
            <person name="Pearson M."/>
            <person name="Priest M."/>
            <person name="Roberts A."/>
            <person name="Saif S."/>
            <person name="Shea T."/>
            <person name="Shenoy N."/>
            <person name="Sisk P."/>
            <person name="Stolte C."/>
            <person name="Sykes S."/>
            <person name="Wortman J."/>
            <person name="Nusbaum C."/>
            <person name="Birren B."/>
        </authorList>
    </citation>
    <scope>NUCLEOTIDE SEQUENCE</scope>
    <source>
        <strain evidence="2">NIH/UT8656</strain>
    </source>
</reference>
<dbReference type="HOGENOM" id="CLU_023414_1_1_1"/>
<keyword evidence="3" id="KW-1185">Reference proteome</keyword>
<feature type="compositionally biased region" description="Polar residues" evidence="1">
    <location>
        <begin position="278"/>
        <end position="288"/>
    </location>
</feature>
<dbReference type="OMA" id="PINRPEG"/>
<feature type="compositionally biased region" description="Polar residues" evidence="1">
    <location>
        <begin position="94"/>
        <end position="107"/>
    </location>
</feature>
<feature type="compositionally biased region" description="Basic and acidic residues" evidence="1">
    <location>
        <begin position="525"/>
        <end position="539"/>
    </location>
</feature>
<dbReference type="VEuPathDB" id="FungiDB:HMPREF1120_00708"/>
<feature type="compositionally biased region" description="Basic and acidic residues" evidence="1">
    <location>
        <begin position="197"/>
        <end position="216"/>
    </location>
</feature>
<feature type="region of interest" description="Disordered" evidence="1">
    <location>
        <begin position="424"/>
        <end position="540"/>
    </location>
</feature>
<feature type="compositionally biased region" description="Polar residues" evidence="1">
    <location>
        <begin position="333"/>
        <end position="346"/>
    </location>
</feature>
<dbReference type="GeneID" id="20305347"/>
<evidence type="ECO:0008006" key="4">
    <source>
        <dbReference type="Google" id="ProtNLM"/>
    </source>
</evidence>
<feature type="compositionally biased region" description="Polar residues" evidence="1">
    <location>
        <begin position="72"/>
        <end position="84"/>
    </location>
</feature>
<feature type="compositionally biased region" description="Polar residues" evidence="1">
    <location>
        <begin position="480"/>
        <end position="490"/>
    </location>
</feature>
<dbReference type="OrthoDB" id="418495at2759"/>
<gene>
    <name evidence="2" type="ORF">HMPREF1120_00708</name>
</gene>
<dbReference type="AlphaFoldDB" id="H6BK62"/>
<evidence type="ECO:0000313" key="2">
    <source>
        <dbReference type="EMBL" id="EHY52496.1"/>
    </source>
</evidence>
<dbReference type="Proteomes" id="UP000007304">
    <property type="component" value="Unassembled WGS sequence"/>
</dbReference>
<protein>
    <recommendedName>
        <fullName evidence="4">TeaA receptor TeaR</fullName>
    </recommendedName>
</protein>